<name>A0A2G9TPA9_TELCI</name>
<feature type="disulfide bond" evidence="6">
    <location>
        <begin position="100"/>
        <end position="109"/>
    </location>
</feature>
<feature type="disulfide bond" evidence="6">
    <location>
        <begin position="252"/>
        <end position="261"/>
    </location>
</feature>
<comment type="caution">
    <text evidence="6">Lacks conserved residue(s) required for the propagation of feature annotation.</text>
</comment>
<dbReference type="SMART" id="SM00179">
    <property type="entry name" value="EGF_CA"/>
    <property type="match status" value="4"/>
</dbReference>
<dbReference type="InterPro" id="IPR009030">
    <property type="entry name" value="Growth_fac_rcpt_cys_sf"/>
</dbReference>
<dbReference type="AlphaFoldDB" id="A0A2G9TPA9"/>
<keyword evidence="2" id="KW-0732">Signal</keyword>
<dbReference type="SUPFAM" id="SSF49899">
    <property type="entry name" value="Concanavalin A-like lectins/glucanases"/>
    <property type="match status" value="1"/>
</dbReference>
<feature type="domain" description="EGF-like" evidence="7">
    <location>
        <begin position="1"/>
        <end position="34"/>
    </location>
</feature>
<dbReference type="Pfam" id="PF13385">
    <property type="entry name" value="Laminin_G_3"/>
    <property type="match status" value="1"/>
</dbReference>
<feature type="domain" description="EGF-like" evidence="7">
    <location>
        <begin position="36"/>
        <end position="72"/>
    </location>
</feature>
<feature type="non-terminal residue" evidence="8">
    <location>
        <position position="1"/>
    </location>
</feature>
<accession>A0A2G9TPA9</accession>
<dbReference type="FunFam" id="2.10.25.10:FF:000004">
    <property type="entry name" value="Neurogenic locus notch 1"/>
    <property type="match status" value="1"/>
</dbReference>
<dbReference type="InterPro" id="IPR013032">
    <property type="entry name" value="EGF-like_CS"/>
</dbReference>
<dbReference type="Gene3D" id="2.60.120.200">
    <property type="match status" value="1"/>
</dbReference>
<dbReference type="InterPro" id="IPR001881">
    <property type="entry name" value="EGF-like_Ca-bd_dom"/>
</dbReference>
<dbReference type="SMART" id="SM00181">
    <property type="entry name" value="EGF"/>
    <property type="match status" value="4"/>
</dbReference>
<dbReference type="GO" id="GO:0016020">
    <property type="term" value="C:membrane"/>
    <property type="evidence" value="ECO:0007669"/>
    <property type="project" value="UniProtKB-SubCell"/>
</dbReference>
<dbReference type="SUPFAM" id="SSF57196">
    <property type="entry name" value="EGF/Laminin"/>
    <property type="match status" value="2"/>
</dbReference>
<evidence type="ECO:0000256" key="6">
    <source>
        <dbReference type="PROSITE-ProRule" id="PRU00076"/>
    </source>
</evidence>
<dbReference type="EMBL" id="KZ356790">
    <property type="protein sequence ID" value="PIO59839.1"/>
    <property type="molecule type" value="Genomic_DNA"/>
</dbReference>
<dbReference type="FunFam" id="2.10.25.10:FF:000472">
    <property type="entry name" value="Uncharacterized protein, isoform A"/>
    <property type="match status" value="1"/>
</dbReference>
<evidence type="ECO:0000313" key="8">
    <source>
        <dbReference type="EMBL" id="PIO59839.1"/>
    </source>
</evidence>
<feature type="domain" description="EGF-like" evidence="7">
    <location>
        <begin position="226"/>
        <end position="262"/>
    </location>
</feature>
<feature type="disulfide bond" evidence="6">
    <location>
        <begin position="24"/>
        <end position="33"/>
    </location>
</feature>
<feature type="disulfide bond" evidence="6">
    <location>
        <begin position="62"/>
        <end position="71"/>
    </location>
</feature>
<dbReference type="OrthoDB" id="430340at2759"/>
<dbReference type="InterPro" id="IPR051022">
    <property type="entry name" value="Notch_Cell-Fate_Det"/>
</dbReference>
<dbReference type="Proteomes" id="UP000230423">
    <property type="component" value="Unassembled WGS sequence"/>
</dbReference>
<dbReference type="FunFam" id="2.10.25.10:FF:000459">
    <property type="entry name" value="Axotactin, isoform B"/>
    <property type="match status" value="1"/>
</dbReference>
<keyword evidence="4 6" id="KW-1015">Disulfide bond</keyword>
<dbReference type="Pfam" id="PF12661">
    <property type="entry name" value="hEGF"/>
    <property type="match status" value="1"/>
</dbReference>
<evidence type="ECO:0000256" key="2">
    <source>
        <dbReference type="ARBA" id="ARBA00022729"/>
    </source>
</evidence>
<dbReference type="PANTHER" id="PTHR24049:SF35">
    <property type="entry name" value="EGF-LIKE DOMAIN-CONTAINING PROTEIN"/>
    <property type="match status" value="1"/>
</dbReference>
<evidence type="ECO:0000256" key="3">
    <source>
        <dbReference type="ARBA" id="ARBA00022737"/>
    </source>
</evidence>
<evidence type="ECO:0000259" key="7">
    <source>
        <dbReference type="PROSITE" id="PS50026"/>
    </source>
</evidence>
<dbReference type="PRINTS" id="PR00010">
    <property type="entry name" value="EGFBLOOD"/>
</dbReference>
<dbReference type="InterPro" id="IPR013320">
    <property type="entry name" value="ConA-like_dom_sf"/>
</dbReference>
<dbReference type="Gene3D" id="2.10.25.10">
    <property type="entry name" value="Laminin"/>
    <property type="match status" value="4"/>
</dbReference>
<dbReference type="PROSITE" id="PS01186">
    <property type="entry name" value="EGF_2"/>
    <property type="match status" value="3"/>
</dbReference>
<keyword evidence="5" id="KW-0325">Glycoprotein</keyword>
<dbReference type="PROSITE" id="PS01187">
    <property type="entry name" value="EGF_CA"/>
    <property type="match status" value="1"/>
</dbReference>
<dbReference type="PROSITE" id="PS50026">
    <property type="entry name" value="EGF_3"/>
    <property type="match status" value="4"/>
</dbReference>
<feature type="non-terminal residue" evidence="8">
    <location>
        <position position="401"/>
    </location>
</feature>
<reference evidence="8 9" key="1">
    <citation type="submission" date="2015-09" db="EMBL/GenBank/DDBJ databases">
        <title>Draft genome of the parasitic nematode Teladorsagia circumcincta isolate WARC Sus (inbred).</title>
        <authorList>
            <person name="Mitreva M."/>
        </authorList>
    </citation>
    <scope>NUCLEOTIDE SEQUENCE [LARGE SCALE GENOMIC DNA]</scope>
    <source>
        <strain evidence="8 9">S</strain>
    </source>
</reference>
<sequence length="401" mass="43557">DLCASAPCVHGLCVDTLFARRCVCDEGWTGENCDVNIDDCASQPCQNGGTCTDEIAGFSCSCPAGYRGVHCQHLVDHCATSPCRNNATCTNLGASYHCACPLGFDGTHCEHNKDECVQGRCDKKGTEASVGRTAKSLRTAASVSLASTEEFAAILDHVKNAAVRRNTPEPVVNICKMPARILFAKTAVIAIERLMEGSSAVVNQSRGTRMRFDARNGFTGAHCETNIDDCARSPCPLTATCIDQINSAYCRCPFNMTGTNCDKIIDEDYDLHFFDSLRPASASLALPFPIMTKSITVSLWVKFDQPQSKGTVLTMFNSKQANYSADLTEVLHLDSDGIKIAFFPKETALQLHFPVNQGINGGTWNHLVFTWSSEQGAYSLIWNSVRIFAGAHYGTGQELEM</sequence>
<feature type="disulfide bond" evidence="6">
    <location>
        <begin position="3"/>
        <end position="13"/>
    </location>
</feature>
<dbReference type="FunFam" id="2.10.25.10:FF:000279">
    <property type="entry name" value="Neurogenic locus notch 1"/>
    <property type="match status" value="1"/>
</dbReference>
<protein>
    <submittedName>
        <fullName evidence="8">EGF-like domain protein</fullName>
    </submittedName>
</protein>
<evidence type="ECO:0000313" key="9">
    <source>
        <dbReference type="Proteomes" id="UP000230423"/>
    </source>
</evidence>
<evidence type="ECO:0000256" key="4">
    <source>
        <dbReference type="ARBA" id="ARBA00023157"/>
    </source>
</evidence>
<gene>
    <name evidence="8" type="ORF">TELCIR_18685</name>
</gene>
<dbReference type="PANTHER" id="PTHR24049">
    <property type="entry name" value="CRUMBS FAMILY MEMBER"/>
    <property type="match status" value="1"/>
</dbReference>
<dbReference type="InterPro" id="IPR000742">
    <property type="entry name" value="EGF"/>
</dbReference>
<proteinExistence type="predicted"/>
<keyword evidence="3" id="KW-0677">Repeat</keyword>
<keyword evidence="1 6" id="KW-0245">EGF-like domain</keyword>
<dbReference type="InterPro" id="IPR000152">
    <property type="entry name" value="EGF-type_Asp/Asn_hydroxyl_site"/>
</dbReference>
<dbReference type="CDD" id="cd00054">
    <property type="entry name" value="EGF_CA"/>
    <property type="match status" value="3"/>
</dbReference>
<organism evidence="8 9">
    <name type="scientific">Teladorsagia circumcincta</name>
    <name type="common">Brown stomach worm</name>
    <name type="synonym">Ostertagia circumcincta</name>
    <dbReference type="NCBI Taxonomy" id="45464"/>
    <lineage>
        <taxon>Eukaryota</taxon>
        <taxon>Metazoa</taxon>
        <taxon>Ecdysozoa</taxon>
        <taxon>Nematoda</taxon>
        <taxon>Chromadorea</taxon>
        <taxon>Rhabditida</taxon>
        <taxon>Rhabditina</taxon>
        <taxon>Rhabditomorpha</taxon>
        <taxon>Strongyloidea</taxon>
        <taxon>Trichostrongylidae</taxon>
        <taxon>Teladorsagia</taxon>
    </lineage>
</organism>
<dbReference type="GO" id="GO:0005509">
    <property type="term" value="F:calcium ion binding"/>
    <property type="evidence" value="ECO:0007669"/>
    <property type="project" value="InterPro"/>
</dbReference>
<keyword evidence="9" id="KW-1185">Reference proteome</keyword>
<dbReference type="Pfam" id="PF00008">
    <property type="entry name" value="EGF"/>
    <property type="match status" value="2"/>
</dbReference>
<evidence type="ECO:0000256" key="5">
    <source>
        <dbReference type="ARBA" id="ARBA00023180"/>
    </source>
</evidence>
<evidence type="ECO:0000256" key="1">
    <source>
        <dbReference type="ARBA" id="ARBA00022536"/>
    </source>
</evidence>
<dbReference type="PROSITE" id="PS00022">
    <property type="entry name" value="EGF_1"/>
    <property type="match status" value="4"/>
</dbReference>
<feature type="domain" description="EGF-like" evidence="7">
    <location>
        <begin position="74"/>
        <end position="110"/>
    </location>
</feature>
<dbReference type="SUPFAM" id="SSF57184">
    <property type="entry name" value="Growth factor receptor domain"/>
    <property type="match status" value="1"/>
</dbReference>
<dbReference type="PROSITE" id="PS00010">
    <property type="entry name" value="ASX_HYDROXYL"/>
    <property type="match status" value="2"/>
</dbReference>
<dbReference type="InterPro" id="IPR018097">
    <property type="entry name" value="EGF_Ca-bd_CS"/>
</dbReference>